<name>A0A8C0XHR5_CASCN</name>
<dbReference type="Pfam" id="PF00147">
    <property type="entry name" value="Fibrinogen_C"/>
    <property type="match status" value="1"/>
</dbReference>
<dbReference type="InterPro" id="IPR002181">
    <property type="entry name" value="Fibrinogen_a/b/g_C_dom"/>
</dbReference>
<dbReference type="Ensembl" id="ENSCCNT00000033692.1">
    <property type="protein sequence ID" value="ENSCCNP00000026580.1"/>
    <property type="gene ID" value="ENSCCNG00000025792.1"/>
</dbReference>
<feature type="domain" description="Fibrinogen C-terminal" evidence="3">
    <location>
        <begin position="235"/>
        <end position="290"/>
    </location>
</feature>
<proteinExistence type="predicted"/>
<feature type="region of interest" description="Disordered" evidence="1">
    <location>
        <begin position="462"/>
        <end position="484"/>
    </location>
</feature>
<evidence type="ECO:0000313" key="4">
    <source>
        <dbReference type="Ensembl" id="ENSCCNP00000026580.1"/>
    </source>
</evidence>
<dbReference type="Gene3D" id="3.90.215.10">
    <property type="entry name" value="Gamma Fibrinogen, chain A, domain 1"/>
    <property type="match status" value="1"/>
</dbReference>
<dbReference type="InterPro" id="IPR014716">
    <property type="entry name" value="Fibrinogen_a/b/g_C_1"/>
</dbReference>
<sequence>MVNDRWKTMGGASQLEDRPRDKPQRPSCSYVLCTVLLSLAVLLAVAVTGAVLFLNHTHTPGTAPPPIVSTGPAGANSALVTVERADSSRLSILIDPRCPDLADSFARLEGAQASVLRALTEHQAQPRLAGNPEQELLDTLADQLPRLLARASELQAECTGLRKAHSALGQGLGALQSEQRHLIQLLSESQGHMAHLVNSVSDILDALQRDRGLGRPRVKADLQRAPSRGARPRGCANGSRPRDCLDVLLNGQQDDGVYSVFPTHYPAGFQVYCDMRTDGGGWTVSVRAREPPTIHQGRPCQPELCAHPRNLSQEDHRHQVGASQAPCTEHVELWSPGCGGKPGLGPWMQCGTRTLLLVCVRGQLCVAPEFWIIQFMVYLWRRKMWKAETLVRGCLIPGSCMVPCLISGPPNQGQGWDSCRCSDIPWSWERGWRGGQRLWFKNPKASLDQPQGTPFRAGCGQTENAGLRPCRPWAASGTPTQRGR</sequence>
<evidence type="ECO:0000256" key="1">
    <source>
        <dbReference type="SAM" id="MobiDB-lite"/>
    </source>
</evidence>
<reference evidence="4" key="1">
    <citation type="submission" date="2023-09" db="UniProtKB">
        <authorList>
            <consortium name="Ensembl"/>
        </authorList>
    </citation>
    <scope>IDENTIFICATION</scope>
</reference>
<keyword evidence="2" id="KW-0472">Membrane</keyword>
<keyword evidence="2" id="KW-0812">Transmembrane</keyword>
<feature type="compositionally biased region" description="Basic and acidic residues" evidence="1">
    <location>
        <begin position="15"/>
        <end position="24"/>
    </location>
</feature>
<feature type="transmembrane region" description="Helical" evidence="2">
    <location>
        <begin position="28"/>
        <end position="54"/>
    </location>
</feature>
<evidence type="ECO:0000259" key="3">
    <source>
        <dbReference type="PROSITE" id="PS51406"/>
    </source>
</evidence>
<dbReference type="SUPFAM" id="SSF56496">
    <property type="entry name" value="Fibrinogen C-terminal domain-like"/>
    <property type="match status" value="1"/>
</dbReference>
<organism evidence="4">
    <name type="scientific">Castor canadensis</name>
    <name type="common">American beaver</name>
    <dbReference type="NCBI Taxonomy" id="51338"/>
    <lineage>
        <taxon>Eukaryota</taxon>
        <taxon>Metazoa</taxon>
        <taxon>Chordata</taxon>
        <taxon>Craniata</taxon>
        <taxon>Vertebrata</taxon>
        <taxon>Euteleostomi</taxon>
        <taxon>Mammalia</taxon>
        <taxon>Eutheria</taxon>
        <taxon>Euarchontoglires</taxon>
        <taxon>Glires</taxon>
        <taxon>Rodentia</taxon>
        <taxon>Castorimorpha</taxon>
        <taxon>Castoridae</taxon>
        <taxon>Castor</taxon>
    </lineage>
</organism>
<accession>A0A8C0XHR5</accession>
<keyword evidence="2" id="KW-1133">Transmembrane helix</keyword>
<feature type="region of interest" description="Disordered" evidence="1">
    <location>
        <begin position="1"/>
        <end position="24"/>
    </location>
</feature>
<protein>
    <recommendedName>
        <fullName evidence="3">Fibrinogen C-terminal domain-containing protein</fullName>
    </recommendedName>
</protein>
<dbReference type="AlphaFoldDB" id="A0A8C0XHR5"/>
<gene>
    <name evidence="4" type="primary">Fibcd1</name>
</gene>
<dbReference type="NCBIfam" id="NF040941">
    <property type="entry name" value="GGGWT_bact"/>
    <property type="match status" value="1"/>
</dbReference>
<dbReference type="InterPro" id="IPR036056">
    <property type="entry name" value="Fibrinogen-like_C"/>
</dbReference>
<evidence type="ECO:0000256" key="2">
    <source>
        <dbReference type="SAM" id="Phobius"/>
    </source>
</evidence>
<dbReference type="PROSITE" id="PS51406">
    <property type="entry name" value="FIBRINOGEN_C_2"/>
    <property type="match status" value="1"/>
</dbReference>